<feature type="region of interest" description="Disordered" evidence="6">
    <location>
        <begin position="439"/>
        <end position="473"/>
    </location>
</feature>
<dbReference type="GO" id="GO:0016192">
    <property type="term" value="P:vesicle-mediated transport"/>
    <property type="evidence" value="ECO:0007669"/>
    <property type="project" value="UniProtKB-KW"/>
</dbReference>
<sequence length="1353" mass="141790">MHNIQHDPFDSLPNATPLSSRSGNTVGAAGDAAAQRSSTRVLSHNPFSNMDFSKSSPGQGFRVPMSTPLKSSQGVHTATATAYGSSPLTIASEGPQQGGNDYPQQQSPVPQFRPETNASFDMVRGTDDPSGVCSTGGTPVARQGVASSPANASVFQTRTPELRTRGGSLESFTSTHSGGENDACSRAAKRSTRFSNFLKKEPPDFLKPSPAALARRQAMNAAPAPSSASNDQICMSNTNMSTEQYSQSLLNSVGVLGSSSVFLPQTARERERIKPSFSAQSVVAGLGKPEGTASQYFSVGQDAFPQPTQGQVRAAASVMTVGSCFNDSGSVGAVLEVPTAPVQLGPIPVPAAHSFGVDGRNPEVVTTSAAAAGDEAPSASIPTPAAALPLQDTVAFAAGMNVGTGMDAESHGSMAAAQLPLTSPPNSVPLQLSSRFGFTQTNSGSVAPPPSSSSAFLCSGTNSLPNHPDVPQTDALIYSTSQGIPRTGQATVEDGETRVVTKPQVGLPHNMFPGTVTPSALSATPSQATRTHNTELSSVGKNRELEDEGFVFVDAFDASTAPPPAPPFDDGAVSTASETCCDSEHGALFQGDAAPAGAGRVAAGQWMGTQGRSGSFNVREPVSETGSVPDKDQNNVRPGQRTGKGVSCFAVFSSGHVVALFNRPGSSVAPRFVCHRIADMLAGKVKGVRHFDAGADHLLALQTLATYTESRNGETMSTASLRGAVQQLNSVHPVLKSVLSHVLHEKPPDWRAGGNQELTRILSEAAKRAPMTSIVNSNHLSNLNTPQKDQSEGLCKVQQLLLAGEREAAVGVAMDYHLYAHAIIISMVCPTKEQYMNVIRTVVHDELMPFSPLAHAYCTFNELPLPPFAPPQSSGPLSDAGKQSGTSLRQSWVQHAALFISNFTRESAEGLIRLGDAVWGEGMIDEAYCCFLLAHLTPMGTLLPGQVPQPEQQQVMELLRLRFGILCGVAHREGMRVVISPKLLLLAAAVNAIRVALDSVGDVSAAGDQHQAAHHGLPRYSLGDEVALCYLQILWLQEVGLHAIAGQIADLTCQIAPRPSQSSSSLTINHLLAAVAPPPVPSAIASTAPPSPSALRPNETLTVPTNTEGRGLGRINGAQVRGTLPRLTPDNRSMPVGGLAYKAPGAVTARVPQTTKSSGPAVCVAQPPSSASIPAKRAALLRDVCPPPQAVAAPVRSPPPQVTTDEAVKREAPETASAVASTATRGRTFEHHSGQDPTSKEQTQTPASQEKRQGTRSSSLGALANFLFRRGGSKEAATKKDEPKRMIIDTEKPPKFDPVSGRYLFEESEEEKKISEMIKAGPARPSAVRPPAAAGAVGKGPLRPQYVDMFNTK</sequence>
<feature type="compositionally biased region" description="Polar residues" evidence="6">
    <location>
        <begin position="1099"/>
        <end position="1108"/>
    </location>
</feature>
<dbReference type="GO" id="GO:0070971">
    <property type="term" value="C:endoplasmic reticulum exit site"/>
    <property type="evidence" value="ECO:0007669"/>
    <property type="project" value="TreeGrafter"/>
</dbReference>
<evidence type="ECO:0000256" key="1">
    <source>
        <dbReference type="ARBA" id="ARBA00004240"/>
    </source>
</evidence>
<dbReference type="VEuPathDB" id="TriTrypDB:TcIL3000_0_42370"/>
<feature type="compositionally biased region" description="Polar residues" evidence="6">
    <location>
        <begin position="68"/>
        <end position="119"/>
    </location>
</feature>
<feature type="compositionally biased region" description="Polar residues" evidence="6">
    <location>
        <begin position="13"/>
        <end position="25"/>
    </location>
</feature>
<protein>
    <submittedName>
        <fullName evidence="8">WGS project CAEQ00000000 data, annotated contig 1734</fullName>
    </submittedName>
</protein>
<accession>F9W8F9</accession>
<dbReference type="GO" id="GO:0007030">
    <property type="term" value="P:Golgi organization"/>
    <property type="evidence" value="ECO:0007669"/>
    <property type="project" value="TreeGrafter"/>
</dbReference>
<dbReference type="OMA" id="YPEITHA"/>
<feature type="compositionally biased region" description="Polar residues" evidence="6">
    <location>
        <begin position="35"/>
        <end position="58"/>
    </location>
</feature>
<evidence type="ECO:0000259" key="7">
    <source>
        <dbReference type="Pfam" id="PF12931"/>
    </source>
</evidence>
<feature type="region of interest" description="Disordered" evidence="6">
    <location>
        <begin position="1320"/>
        <end position="1353"/>
    </location>
</feature>
<feature type="region of interest" description="Disordered" evidence="6">
    <location>
        <begin position="1189"/>
        <end position="1300"/>
    </location>
</feature>
<comment type="similarity">
    <text evidence="2">Belongs to the SEC16 family.</text>
</comment>
<feature type="compositionally biased region" description="Basic and acidic residues" evidence="6">
    <location>
        <begin position="1272"/>
        <end position="1295"/>
    </location>
</feature>
<feature type="compositionally biased region" description="Polar residues" evidence="6">
    <location>
        <begin position="1235"/>
        <end position="1248"/>
    </location>
</feature>
<dbReference type="PANTHER" id="PTHR13402">
    <property type="entry name" value="RGPR-RELATED"/>
    <property type="match status" value="1"/>
</dbReference>
<name>F9W8F9_TRYCI</name>
<dbReference type="EMBL" id="CAEQ01001169">
    <property type="protein sequence ID" value="CCD13491.1"/>
    <property type="molecule type" value="Genomic_DNA"/>
</dbReference>
<keyword evidence="3" id="KW-0813">Transport</keyword>
<dbReference type="Proteomes" id="UP000000702">
    <property type="component" value="Unassembled WGS sequence"/>
</dbReference>
<keyword evidence="4" id="KW-0256">Endoplasmic reticulum</keyword>
<comment type="caution">
    <text evidence="8">The sequence shown here is derived from an EMBL/GenBank/DDBJ whole genome shotgun (WGS) entry which is preliminary data.</text>
</comment>
<evidence type="ECO:0000256" key="2">
    <source>
        <dbReference type="ARBA" id="ARBA00005927"/>
    </source>
</evidence>
<dbReference type="Gene3D" id="1.25.40.1030">
    <property type="match status" value="1"/>
</dbReference>
<feature type="region of interest" description="Disordered" evidence="6">
    <location>
        <begin position="1"/>
        <end position="153"/>
    </location>
</feature>
<feature type="domain" description="Sec16 Sec23-binding" evidence="7">
    <location>
        <begin position="797"/>
        <end position="938"/>
    </location>
</feature>
<reference evidence="8 9" key="2">
    <citation type="journal article" date="2012" name="Proc. Natl. Acad. Sci. U.S.A.">
        <title>Antigenic diversity is generated by distinct evolutionary mechanisms in African trypanosome species.</title>
        <authorList>
            <person name="Jackson A.P."/>
            <person name="Berry A."/>
            <person name="Aslett M."/>
            <person name="Allison H.C."/>
            <person name="Burton P."/>
            <person name="Vavrova-Anderson J."/>
            <person name="Brown R."/>
            <person name="Browne H."/>
            <person name="Corton N."/>
            <person name="Hauser H."/>
            <person name="Gamble J."/>
            <person name="Gilderthorp R."/>
            <person name="Marcello L."/>
            <person name="McQuillan J."/>
            <person name="Otto T.D."/>
            <person name="Quail M.A."/>
            <person name="Sanders M.J."/>
            <person name="van Tonder A."/>
            <person name="Ginger M.L."/>
            <person name="Field M.C."/>
            <person name="Barry J.D."/>
            <person name="Hertz-Fowler C."/>
            <person name="Berriman M."/>
        </authorList>
    </citation>
    <scope>NUCLEOTIDE SEQUENCE [LARGE SCALE GENOMIC DNA]</scope>
    <source>
        <strain evidence="8 9">IL3000</strain>
    </source>
</reference>
<organism evidence="8 9">
    <name type="scientific">Trypanosoma congolense (strain IL3000)</name>
    <dbReference type="NCBI Taxonomy" id="1068625"/>
    <lineage>
        <taxon>Eukaryota</taxon>
        <taxon>Discoba</taxon>
        <taxon>Euglenozoa</taxon>
        <taxon>Kinetoplastea</taxon>
        <taxon>Metakinetoplastina</taxon>
        <taxon>Trypanosomatida</taxon>
        <taxon>Trypanosomatidae</taxon>
        <taxon>Trypanosoma</taxon>
        <taxon>Nannomonas</taxon>
    </lineage>
</organism>
<feature type="region of interest" description="Disordered" evidence="6">
    <location>
        <begin position="620"/>
        <end position="640"/>
    </location>
</feature>
<evidence type="ECO:0000313" key="9">
    <source>
        <dbReference type="Proteomes" id="UP000000702"/>
    </source>
</evidence>
<dbReference type="InterPro" id="IPR024298">
    <property type="entry name" value="Sec16_Sec23-bd"/>
</dbReference>
<evidence type="ECO:0000313" key="8">
    <source>
        <dbReference type="EMBL" id="CCD13491.1"/>
    </source>
</evidence>
<feature type="region of interest" description="Disordered" evidence="6">
    <location>
        <begin position="165"/>
        <end position="186"/>
    </location>
</feature>
<reference evidence="9" key="1">
    <citation type="submission" date="2011-07" db="EMBL/GenBank/DDBJ databases">
        <title>Divergent evolution of antigenic variation in African trypanosomes.</title>
        <authorList>
            <person name="Jackson A.P."/>
            <person name="Berry A."/>
            <person name="Allison H.C."/>
            <person name="Burton P."/>
            <person name="Anderson J."/>
            <person name="Aslett M."/>
            <person name="Brown R."/>
            <person name="Corton N."/>
            <person name="Harris D."/>
            <person name="Hauser H."/>
            <person name="Gamble J."/>
            <person name="Gilderthorp R."/>
            <person name="McQuillan J."/>
            <person name="Quail M.A."/>
            <person name="Sanders M."/>
            <person name="Van Tonder A."/>
            <person name="Ginger M.L."/>
            <person name="Donelson J.E."/>
            <person name="Field M.C."/>
            <person name="Barry J.D."/>
            <person name="Berriman M."/>
            <person name="Hertz-Fowler C."/>
        </authorList>
    </citation>
    <scope>NUCLEOTIDE SEQUENCE [LARGE SCALE GENOMIC DNA]</scope>
    <source>
        <strain evidence="9">IL3000</strain>
    </source>
</reference>
<evidence type="ECO:0000256" key="4">
    <source>
        <dbReference type="ARBA" id="ARBA00022824"/>
    </source>
</evidence>
<comment type="subcellular location">
    <subcellularLocation>
        <location evidence="1">Endoplasmic reticulum</location>
    </subcellularLocation>
</comment>
<dbReference type="PANTHER" id="PTHR13402:SF6">
    <property type="entry name" value="SECRETORY 16, ISOFORM I"/>
    <property type="match status" value="1"/>
</dbReference>
<dbReference type="GO" id="GO:0012507">
    <property type="term" value="C:ER to Golgi transport vesicle membrane"/>
    <property type="evidence" value="ECO:0007669"/>
    <property type="project" value="TreeGrafter"/>
</dbReference>
<evidence type="ECO:0000256" key="3">
    <source>
        <dbReference type="ARBA" id="ARBA00022448"/>
    </source>
</evidence>
<evidence type="ECO:0000256" key="5">
    <source>
        <dbReference type="ARBA" id="ARBA00022892"/>
    </source>
</evidence>
<proteinExistence type="inferred from homology"/>
<gene>
    <name evidence="8" type="ORF">TCIL3000_0_42370</name>
</gene>
<keyword evidence="5" id="KW-0931">ER-Golgi transport</keyword>
<dbReference type="GO" id="GO:0070973">
    <property type="term" value="P:protein localization to endoplasmic reticulum exit site"/>
    <property type="evidence" value="ECO:0007669"/>
    <property type="project" value="TreeGrafter"/>
</dbReference>
<feature type="region of interest" description="Disordered" evidence="6">
    <location>
        <begin position="1085"/>
        <end position="1115"/>
    </location>
</feature>
<keyword evidence="9" id="KW-1185">Reference proteome</keyword>
<feature type="compositionally biased region" description="Low complexity" evidence="6">
    <location>
        <begin position="1320"/>
        <end position="1341"/>
    </location>
</feature>
<dbReference type="Pfam" id="PF12931">
    <property type="entry name" value="TPR_Sec16"/>
    <property type="match status" value="1"/>
</dbReference>
<evidence type="ECO:0000256" key="6">
    <source>
        <dbReference type="SAM" id="MobiDB-lite"/>
    </source>
</evidence>